<protein>
    <submittedName>
        <fullName evidence="2">Uncharacterized protein</fullName>
    </submittedName>
</protein>
<dbReference type="Proteomes" id="UP000498740">
    <property type="component" value="Unassembled WGS sequence"/>
</dbReference>
<evidence type="ECO:0000313" key="3">
    <source>
        <dbReference type="Proteomes" id="UP000498740"/>
    </source>
</evidence>
<gene>
    <name evidence="2" type="ORF">Smic_79080</name>
</gene>
<reference evidence="2 3" key="1">
    <citation type="submission" date="2020-05" db="EMBL/GenBank/DDBJ databases">
        <title>Whole genome shotgun sequence of Streptomyces microflavus NBRC 13062.</title>
        <authorList>
            <person name="Komaki H."/>
            <person name="Tamura T."/>
        </authorList>
    </citation>
    <scope>NUCLEOTIDE SEQUENCE [LARGE SCALE GENOMIC DNA]</scope>
    <source>
        <strain evidence="2 3">NBRC 13062</strain>
    </source>
</reference>
<dbReference type="EMBL" id="BLWD01000002">
    <property type="protein sequence ID" value="GFN09352.1"/>
    <property type="molecule type" value="Genomic_DNA"/>
</dbReference>
<proteinExistence type="predicted"/>
<evidence type="ECO:0000313" key="2">
    <source>
        <dbReference type="EMBL" id="GFN09352.1"/>
    </source>
</evidence>
<organism evidence="2 3">
    <name type="scientific">Streptomyces microflavus</name>
    <name type="common">Streptomyces lipmanii</name>
    <dbReference type="NCBI Taxonomy" id="1919"/>
    <lineage>
        <taxon>Bacteria</taxon>
        <taxon>Bacillati</taxon>
        <taxon>Actinomycetota</taxon>
        <taxon>Actinomycetes</taxon>
        <taxon>Kitasatosporales</taxon>
        <taxon>Streptomycetaceae</taxon>
        <taxon>Streptomyces</taxon>
    </lineage>
</organism>
<sequence length="160" mass="17303">MQITWEADSRRSKNQDAWAKDIFPAVCERLKQAAAAMPSGTPSQPFVDALTELVQAQAGTTGFVVLNRWGRSWNATSRPDCPTPTTPPRSRAPARPIGQRRGGATVAVIAGRTYLITCPGRNWNACSLGRCPRRPCNEAGSVLEQPQTNAFHTKDGVGTL</sequence>
<accession>A0A7J0D3R3</accession>
<comment type="caution">
    <text evidence="2">The sequence shown here is derived from an EMBL/GenBank/DDBJ whole genome shotgun (WGS) entry which is preliminary data.</text>
</comment>
<dbReference type="AlphaFoldDB" id="A0A7J0D3R3"/>
<name>A0A7J0D3R3_STRMI</name>
<evidence type="ECO:0000256" key="1">
    <source>
        <dbReference type="SAM" id="MobiDB-lite"/>
    </source>
</evidence>
<feature type="region of interest" description="Disordered" evidence="1">
    <location>
        <begin position="74"/>
        <end position="100"/>
    </location>
</feature>